<evidence type="ECO:0000256" key="1">
    <source>
        <dbReference type="SAM" id="SignalP"/>
    </source>
</evidence>
<keyword evidence="3" id="KW-1185">Reference proteome</keyword>
<reference evidence="2" key="1">
    <citation type="journal article" date="2021" name="bioRxiv">
        <title>Whole Genome Assembly and Annotation of Northern Wild Rice, Zizania palustris L., Supports a Whole Genome Duplication in the Zizania Genus.</title>
        <authorList>
            <person name="Haas M."/>
            <person name="Kono T."/>
            <person name="Macchietto M."/>
            <person name="Millas R."/>
            <person name="McGilp L."/>
            <person name="Shao M."/>
            <person name="Duquette J."/>
            <person name="Hirsch C.N."/>
            <person name="Kimball J."/>
        </authorList>
    </citation>
    <scope>NUCLEOTIDE SEQUENCE</scope>
    <source>
        <tissue evidence="2">Fresh leaf tissue</tissue>
    </source>
</reference>
<feature type="chain" id="PRO_5035317948" evidence="1">
    <location>
        <begin position="29"/>
        <end position="83"/>
    </location>
</feature>
<sequence>MNSRVRHRLTLCCRRHLLLVAVTPPSRAKIPRQEARLKMEKNLEKEKSVLMSTASNQDNQDGTLEITVSGEKYNCVRFSKAKK</sequence>
<gene>
    <name evidence="2" type="ORF">GUJ93_ZPchr0013g35186</name>
</gene>
<dbReference type="PANTHER" id="PTHR35715:SF8">
    <property type="entry name" value="OS09G0491692 PROTEIN"/>
    <property type="match status" value="1"/>
</dbReference>
<evidence type="ECO:0000313" key="3">
    <source>
        <dbReference type="Proteomes" id="UP000729402"/>
    </source>
</evidence>
<feature type="signal peptide" evidence="1">
    <location>
        <begin position="1"/>
        <end position="28"/>
    </location>
</feature>
<protein>
    <submittedName>
        <fullName evidence="2">Uncharacterized protein</fullName>
    </submittedName>
</protein>
<evidence type="ECO:0000313" key="2">
    <source>
        <dbReference type="EMBL" id="KAG8095765.1"/>
    </source>
</evidence>
<comment type="caution">
    <text evidence="2">The sequence shown here is derived from an EMBL/GenBank/DDBJ whole genome shotgun (WGS) entry which is preliminary data.</text>
</comment>
<dbReference type="AlphaFoldDB" id="A0A8J5WQM4"/>
<dbReference type="PANTHER" id="PTHR35715">
    <property type="entry name" value="OS08G0511800 PROTEIN"/>
    <property type="match status" value="1"/>
</dbReference>
<accession>A0A8J5WQM4</accession>
<dbReference type="OrthoDB" id="2015859at2759"/>
<reference evidence="2" key="2">
    <citation type="submission" date="2021-02" db="EMBL/GenBank/DDBJ databases">
        <authorList>
            <person name="Kimball J.A."/>
            <person name="Haas M.W."/>
            <person name="Macchietto M."/>
            <person name="Kono T."/>
            <person name="Duquette J."/>
            <person name="Shao M."/>
        </authorList>
    </citation>
    <scope>NUCLEOTIDE SEQUENCE</scope>
    <source>
        <tissue evidence="2">Fresh leaf tissue</tissue>
    </source>
</reference>
<organism evidence="2 3">
    <name type="scientific">Zizania palustris</name>
    <name type="common">Northern wild rice</name>
    <dbReference type="NCBI Taxonomy" id="103762"/>
    <lineage>
        <taxon>Eukaryota</taxon>
        <taxon>Viridiplantae</taxon>
        <taxon>Streptophyta</taxon>
        <taxon>Embryophyta</taxon>
        <taxon>Tracheophyta</taxon>
        <taxon>Spermatophyta</taxon>
        <taxon>Magnoliopsida</taxon>
        <taxon>Liliopsida</taxon>
        <taxon>Poales</taxon>
        <taxon>Poaceae</taxon>
        <taxon>BOP clade</taxon>
        <taxon>Oryzoideae</taxon>
        <taxon>Oryzeae</taxon>
        <taxon>Zizaniinae</taxon>
        <taxon>Zizania</taxon>
    </lineage>
</organism>
<name>A0A8J5WQM4_ZIZPA</name>
<proteinExistence type="predicted"/>
<dbReference type="EMBL" id="JAAALK010000079">
    <property type="protein sequence ID" value="KAG8095765.1"/>
    <property type="molecule type" value="Genomic_DNA"/>
</dbReference>
<keyword evidence="1" id="KW-0732">Signal</keyword>
<dbReference type="Proteomes" id="UP000729402">
    <property type="component" value="Unassembled WGS sequence"/>
</dbReference>